<evidence type="ECO:0000313" key="13">
    <source>
        <dbReference type="EMBL" id="GIY25402.1"/>
    </source>
</evidence>
<proteinExistence type="predicted"/>
<name>A0AAV4RVM4_CAEEX</name>
<dbReference type="Proteomes" id="UP001054945">
    <property type="component" value="Unassembled WGS sequence"/>
</dbReference>
<evidence type="ECO:0000256" key="1">
    <source>
        <dbReference type="ARBA" id="ARBA00004184"/>
    </source>
</evidence>
<dbReference type="GO" id="GO:0006888">
    <property type="term" value="P:endoplasmic reticulum to Golgi vesicle-mediated transport"/>
    <property type="evidence" value="ECO:0007669"/>
    <property type="project" value="TreeGrafter"/>
</dbReference>
<dbReference type="Pfam" id="PF04871">
    <property type="entry name" value="Uso1_p115_C"/>
    <property type="match status" value="1"/>
</dbReference>
<gene>
    <name evidence="13" type="primary">USO1</name>
    <name evidence="13" type="ORF">CEXT_494391</name>
</gene>
<dbReference type="InterPro" id="IPR006955">
    <property type="entry name" value="Uso1_p115_C"/>
</dbReference>
<feature type="compositionally biased region" description="Basic and acidic residues" evidence="10">
    <location>
        <begin position="909"/>
        <end position="918"/>
    </location>
</feature>
<evidence type="ECO:0000256" key="7">
    <source>
        <dbReference type="ARBA" id="ARBA00023054"/>
    </source>
</evidence>
<dbReference type="InterPro" id="IPR024095">
    <property type="entry name" value="Vesicle_P115"/>
</dbReference>
<protein>
    <submittedName>
        <fullName evidence="13">General vesicular transport factor p115</fullName>
    </submittedName>
</protein>
<dbReference type="SUPFAM" id="SSF48371">
    <property type="entry name" value="ARM repeat"/>
    <property type="match status" value="1"/>
</dbReference>
<dbReference type="InterPro" id="IPR006953">
    <property type="entry name" value="Vesicle_Uso1_P115_head"/>
</dbReference>
<feature type="coiled-coil region" evidence="9">
    <location>
        <begin position="671"/>
        <end position="765"/>
    </location>
</feature>
<feature type="coiled-coil region" evidence="9">
    <location>
        <begin position="793"/>
        <end position="872"/>
    </location>
</feature>
<keyword evidence="14" id="KW-1185">Reference proteome</keyword>
<dbReference type="AlphaFoldDB" id="A0AAV4RVM4"/>
<evidence type="ECO:0000256" key="4">
    <source>
        <dbReference type="ARBA" id="ARBA00022490"/>
    </source>
</evidence>
<dbReference type="EMBL" id="BPLR01008535">
    <property type="protein sequence ID" value="GIY25402.1"/>
    <property type="molecule type" value="Genomic_DNA"/>
</dbReference>
<dbReference type="Pfam" id="PF04869">
    <property type="entry name" value="Uso1_p115_head"/>
    <property type="match status" value="1"/>
</dbReference>
<feature type="domain" description="Uso1/p115-like vesicle tethering protein C-terminal" evidence="12">
    <location>
        <begin position="792"/>
        <end position="903"/>
    </location>
</feature>
<dbReference type="GO" id="GO:0005795">
    <property type="term" value="C:Golgi stack"/>
    <property type="evidence" value="ECO:0007669"/>
    <property type="project" value="TreeGrafter"/>
</dbReference>
<dbReference type="GO" id="GO:0045056">
    <property type="term" value="P:transcytosis"/>
    <property type="evidence" value="ECO:0007669"/>
    <property type="project" value="TreeGrafter"/>
</dbReference>
<keyword evidence="7 9" id="KW-0175">Coiled coil</keyword>
<feature type="region of interest" description="Disordered" evidence="10">
    <location>
        <begin position="887"/>
        <end position="918"/>
    </location>
</feature>
<feature type="domain" description="Vesicle tethering protein Uso1/P115-like head" evidence="11">
    <location>
        <begin position="366"/>
        <end position="649"/>
    </location>
</feature>
<organism evidence="13 14">
    <name type="scientific">Caerostris extrusa</name>
    <name type="common">Bark spider</name>
    <name type="synonym">Caerostris bankana</name>
    <dbReference type="NCBI Taxonomy" id="172846"/>
    <lineage>
        <taxon>Eukaryota</taxon>
        <taxon>Metazoa</taxon>
        <taxon>Ecdysozoa</taxon>
        <taxon>Arthropoda</taxon>
        <taxon>Chelicerata</taxon>
        <taxon>Arachnida</taxon>
        <taxon>Araneae</taxon>
        <taxon>Araneomorphae</taxon>
        <taxon>Entelegynae</taxon>
        <taxon>Araneoidea</taxon>
        <taxon>Araneidae</taxon>
        <taxon>Caerostris</taxon>
    </lineage>
</organism>
<comment type="subcellular location">
    <subcellularLocation>
        <location evidence="2">Cytoplasm</location>
    </subcellularLocation>
    <subcellularLocation>
        <location evidence="1">Endomembrane system</location>
        <topology evidence="1">Peripheral membrane protein</topology>
    </subcellularLocation>
    <subcellularLocation>
        <location evidence="3">Golgi apparatus</location>
    </subcellularLocation>
</comment>
<dbReference type="GO" id="GO:0012507">
    <property type="term" value="C:ER to Golgi transport vesicle membrane"/>
    <property type="evidence" value="ECO:0007669"/>
    <property type="project" value="TreeGrafter"/>
</dbReference>
<keyword evidence="4" id="KW-0963">Cytoplasm</keyword>
<keyword evidence="5" id="KW-0677">Repeat</keyword>
<evidence type="ECO:0000259" key="11">
    <source>
        <dbReference type="Pfam" id="PF04869"/>
    </source>
</evidence>
<comment type="caution">
    <text evidence="13">The sequence shown here is derived from an EMBL/GenBank/DDBJ whole genome shotgun (WGS) entry which is preliminary data.</text>
</comment>
<feature type="region of interest" description="Disordered" evidence="10">
    <location>
        <begin position="768"/>
        <end position="791"/>
    </location>
</feature>
<reference evidence="13 14" key="1">
    <citation type="submission" date="2021-06" db="EMBL/GenBank/DDBJ databases">
        <title>Caerostris extrusa draft genome.</title>
        <authorList>
            <person name="Kono N."/>
            <person name="Arakawa K."/>
        </authorList>
    </citation>
    <scope>NUCLEOTIDE SEQUENCE [LARGE SCALE GENOMIC DNA]</scope>
</reference>
<dbReference type="GO" id="GO:0048211">
    <property type="term" value="P:Golgi vesicle docking"/>
    <property type="evidence" value="ECO:0007669"/>
    <property type="project" value="TreeGrafter"/>
</dbReference>
<sequence>MEATQQYTIHRDLHFRFVCLDMEYFKSGLKSVLGAPQDAQQPTAAETVEKLVDRVQTSTLLDDRRDACRALKALSNKFRLEIGAQALDALIKVLECDRTDNEILGYALEAICNVINGPRDDDNPDYTYGSGDDLGLQFTEIFIKKSENVTLLLDLIEEYDFKVRWPIVRLLSGLLSHRPKELQECILISRLGVSRLMDLLSDTREIIRNDTLLLLEHLTKSNANIQKIVAFENGFDKLLSVISDEGYSDGGVIVEDCLRVMQTLLKNNTSNQTFFKEGSYIKHLTPFFELQDSSERGWTQQKATNTLIMLQIVRVLSSPNNPQQVTAAAQKAMYQCGLLEQLCSILMASGVPADTINTVGELIRGNHGNQEYFSTVCAPTTPPKPAIVVLLMSMVNDKQPFNLRCAVLYCFQCFLYKNELGQAQIVQTLLPSSADVNTVTVGQLLCGGLFSTDSVSNWFAAVALSHALVENPTQKEQLLRVQLATSVGNPAISLINQCAIMLQQGGKLQTRLGLLMLMSTWLANCTIAVMQFLSIPTNIPFLTSQVNLAEGDEHEDLVQGICAFLLGICIEFNDNSQQSFTKDDLCQLIVKRIGLDTFLDKLGAVSKNENYSRAAQTPHLKFKQPSEVLFDFEFCRLFKSLEGTVIKAVQPKLKLLNGPESSMTPEQQELLRQYKDLIRDQDQQLHDLRSQLSELKSQCELSKTQVEDMTNTIQQLKDQNALFKAQRSVSGNNSSQEVLQLKQEIEQLKQQCNQQQLEISAKTEEINTKDTMNTLTESEEKSSQCDGEQNEKVSNLEGQLEAYCKEISNLKEELKENEEKIKNLSSSEASSSDAVALQEANKQLTEECNSLKEQLEAVRKEQEDILILLTEQSEKISDYKKRLRSLGQTVEEDDDSFDEETDDIGNDINDLRDDLPDE</sequence>
<dbReference type="GO" id="GO:0006886">
    <property type="term" value="P:intracellular protein transport"/>
    <property type="evidence" value="ECO:0007669"/>
    <property type="project" value="InterPro"/>
</dbReference>
<dbReference type="FunFam" id="1.25.10.10:FF:000394">
    <property type="entry name" value="general vesicular transport factor p115"/>
    <property type="match status" value="1"/>
</dbReference>
<accession>A0AAV4RVM4</accession>
<dbReference type="InterPro" id="IPR011989">
    <property type="entry name" value="ARM-like"/>
</dbReference>
<feature type="compositionally biased region" description="Acidic residues" evidence="10">
    <location>
        <begin position="890"/>
        <end position="905"/>
    </location>
</feature>
<evidence type="ECO:0000256" key="3">
    <source>
        <dbReference type="ARBA" id="ARBA00004555"/>
    </source>
</evidence>
<keyword evidence="8" id="KW-0472">Membrane</keyword>
<dbReference type="PANTHER" id="PTHR10013">
    <property type="entry name" value="GENERAL VESICULAR TRANSPORT FACTOR P115"/>
    <property type="match status" value="1"/>
</dbReference>
<evidence type="ECO:0000256" key="2">
    <source>
        <dbReference type="ARBA" id="ARBA00004496"/>
    </source>
</evidence>
<dbReference type="GO" id="GO:0005783">
    <property type="term" value="C:endoplasmic reticulum"/>
    <property type="evidence" value="ECO:0007669"/>
    <property type="project" value="TreeGrafter"/>
</dbReference>
<evidence type="ECO:0000256" key="10">
    <source>
        <dbReference type="SAM" id="MobiDB-lite"/>
    </source>
</evidence>
<dbReference type="Pfam" id="PF18770">
    <property type="entry name" value="Arm_vescicular"/>
    <property type="match status" value="1"/>
</dbReference>
<evidence type="ECO:0000256" key="6">
    <source>
        <dbReference type="ARBA" id="ARBA00023034"/>
    </source>
</evidence>
<dbReference type="PANTHER" id="PTHR10013:SF0">
    <property type="entry name" value="GENERAL VESICULAR TRANSPORT FACTOR P115"/>
    <property type="match status" value="1"/>
</dbReference>
<dbReference type="GO" id="GO:0048280">
    <property type="term" value="P:vesicle fusion with Golgi apparatus"/>
    <property type="evidence" value="ECO:0007669"/>
    <property type="project" value="InterPro"/>
</dbReference>
<evidence type="ECO:0000256" key="5">
    <source>
        <dbReference type="ARBA" id="ARBA00022737"/>
    </source>
</evidence>
<keyword evidence="6" id="KW-0333">Golgi apparatus</keyword>
<dbReference type="InterPro" id="IPR016024">
    <property type="entry name" value="ARM-type_fold"/>
</dbReference>
<evidence type="ECO:0000256" key="9">
    <source>
        <dbReference type="SAM" id="Coils"/>
    </source>
</evidence>
<evidence type="ECO:0000259" key="12">
    <source>
        <dbReference type="Pfam" id="PF04871"/>
    </source>
</evidence>
<dbReference type="Gene3D" id="1.25.10.10">
    <property type="entry name" value="Leucine-rich Repeat Variant"/>
    <property type="match status" value="1"/>
</dbReference>
<dbReference type="GO" id="GO:0000139">
    <property type="term" value="C:Golgi membrane"/>
    <property type="evidence" value="ECO:0007669"/>
    <property type="project" value="InterPro"/>
</dbReference>
<dbReference type="InterPro" id="IPR041209">
    <property type="entry name" value="P115_Arm_rpt"/>
</dbReference>
<evidence type="ECO:0000256" key="8">
    <source>
        <dbReference type="ARBA" id="ARBA00023136"/>
    </source>
</evidence>
<dbReference type="Gene3D" id="1.10.287.1490">
    <property type="match status" value="1"/>
</dbReference>
<evidence type="ECO:0000313" key="14">
    <source>
        <dbReference type="Proteomes" id="UP001054945"/>
    </source>
</evidence>